<organism evidence="1 2">
    <name type="scientific">Hufsiella arboris</name>
    <dbReference type="NCBI Taxonomy" id="2695275"/>
    <lineage>
        <taxon>Bacteria</taxon>
        <taxon>Pseudomonadati</taxon>
        <taxon>Bacteroidota</taxon>
        <taxon>Sphingobacteriia</taxon>
        <taxon>Sphingobacteriales</taxon>
        <taxon>Sphingobacteriaceae</taxon>
        <taxon>Hufsiella</taxon>
    </lineage>
</organism>
<protein>
    <submittedName>
        <fullName evidence="1">Uncharacterized protein</fullName>
    </submittedName>
</protein>
<accession>A0A7K1Y7S4</accession>
<proteinExistence type="predicted"/>
<dbReference type="EMBL" id="WVHT01000002">
    <property type="protein sequence ID" value="MXV50632.1"/>
    <property type="molecule type" value="Genomic_DNA"/>
</dbReference>
<name>A0A7K1Y7S4_9SPHI</name>
<evidence type="ECO:0000313" key="2">
    <source>
        <dbReference type="Proteomes" id="UP000466586"/>
    </source>
</evidence>
<gene>
    <name evidence="1" type="ORF">GS399_06575</name>
</gene>
<comment type="caution">
    <text evidence="1">The sequence shown here is derived from an EMBL/GenBank/DDBJ whole genome shotgun (WGS) entry which is preliminary data.</text>
</comment>
<dbReference type="AlphaFoldDB" id="A0A7K1Y7S4"/>
<dbReference type="RefSeq" id="WP_160843792.1">
    <property type="nucleotide sequence ID" value="NZ_WVHT01000002.1"/>
</dbReference>
<reference evidence="1 2" key="1">
    <citation type="submission" date="2019-11" db="EMBL/GenBank/DDBJ databases">
        <title>Pedobacter sp. HMF7647 Genome sequencing and assembly.</title>
        <authorList>
            <person name="Kang H."/>
            <person name="Kim H."/>
            <person name="Joh K."/>
        </authorList>
    </citation>
    <scope>NUCLEOTIDE SEQUENCE [LARGE SCALE GENOMIC DNA]</scope>
    <source>
        <strain evidence="1 2">HMF7647</strain>
    </source>
</reference>
<keyword evidence="2" id="KW-1185">Reference proteome</keyword>
<sequence length="112" mass="12679">MKFGLLVSFLVLFGIKGTFASVKPKNTTLSFPTDSTKIGRNFLSSLSLDSMRVKHYPISQVTPFKQYYKMPIARMDVHSKMPVMKPDSSVTYKTPVIKLNPTPKNHNNPIYP</sequence>
<dbReference type="Proteomes" id="UP000466586">
    <property type="component" value="Unassembled WGS sequence"/>
</dbReference>
<evidence type="ECO:0000313" key="1">
    <source>
        <dbReference type="EMBL" id="MXV50632.1"/>
    </source>
</evidence>